<comment type="similarity">
    <text evidence="1">Belongs to the short-chain dehydrogenases/reductases (SDR) family.</text>
</comment>
<gene>
    <name evidence="3" type="ORF">A8709_02915</name>
</gene>
<dbReference type="OrthoDB" id="9809821at2"/>
<reference evidence="4" key="1">
    <citation type="submission" date="2016-05" db="EMBL/GenBank/DDBJ databases">
        <title>Paenibacillus oryzae. sp. nov., isolated from the rice root.</title>
        <authorList>
            <person name="Zhang J."/>
            <person name="Zhang X."/>
        </authorList>
    </citation>
    <scope>NUCLEOTIDE SEQUENCE [LARGE SCALE GENOMIC DNA]</scope>
    <source>
        <strain evidence="4">KCTC13222</strain>
    </source>
</reference>
<keyword evidence="4" id="KW-1185">Reference proteome</keyword>
<dbReference type="STRING" id="512399.A8709_02915"/>
<evidence type="ECO:0000256" key="1">
    <source>
        <dbReference type="ARBA" id="ARBA00006484"/>
    </source>
</evidence>
<dbReference type="PANTHER" id="PTHR24320">
    <property type="entry name" value="RETINOL DEHYDROGENASE"/>
    <property type="match status" value="1"/>
</dbReference>
<dbReference type="EMBL" id="LYPC01000011">
    <property type="protein sequence ID" value="OCT16395.1"/>
    <property type="molecule type" value="Genomic_DNA"/>
</dbReference>
<organism evidence="3 4">
    <name type="scientific">Paenibacillus pectinilyticus</name>
    <dbReference type="NCBI Taxonomy" id="512399"/>
    <lineage>
        <taxon>Bacteria</taxon>
        <taxon>Bacillati</taxon>
        <taxon>Bacillota</taxon>
        <taxon>Bacilli</taxon>
        <taxon>Bacillales</taxon>
        <taxon>Paenibacillaceae</taxon>
        <taxon>Paenibacillus</taxon>
    </lineage>
</organism>
<protein>
    <submittedName>
        <fullName evidence="3">Glucose dehydrogenase</fullName>
    </submittedName>
</protein>
<keyword evidence="2" id="KW-0560">Oxidoreductase</keyword>
<dbReference type="Gene3D" id="3.40.50.720">
    <property type="entry name" value="NAD(P)-binding Rossmann-like Domain"/>
    <property type="match status" value="1"/>
</dbReference>
<comment type="caution">
    <text evidence="3">The sequence shown here is derived from an EMBL/GenBank/DDBJ whole genome shotgun (WGS) entry which is preliminary data.</text>
</comment>
<dbReference type="PRINTS" id="PR00081">
    <property type="entry name" value="GDHRDH"/>
</dbReference>
<proteinExistence type="inferred from homology"/>
<dbReference type="PANTHER" id="PTHR24320:SF148">
    <property type="entry name" value="NAD(P)-BINDING ROSSMANN-FOLD SUPERFAMILY PROTEIN"/>
    <property type="match status" value="1"/>
</dbReference>
<dbReference type="AlphaFoldDB" id="A0A1C1A755"/>
<accession>A0A1C1A755</accession>
<evidence type="ECO:0000313" key="4">
    <source>
        <dbReference type="Proteomes" id="UP000093309"/>
    </source>
</evidence>
<name>A0A1C1A755_9BACL</name>
<dbReference type="RefSeq" id="WP_065851167.1">
    <property type="nucleotide sequence ID" value="NZ_LYPC01000011.1"/>
</dbReference>
<evidence type="ECO:0000313" key="3">
    <source>
        <dbReference type="EMBL" id="OCT16395.1"/>
    </source>
</evidence>
<dbReference type="SUPFAM" id="SSF51735">
    <property type="entry name" value="NAD(P)-binding Rossmann-fold domains"/>
    <property type="match status" value="1"/>
</dbReference>
<evidence type="ECO:0000256" key="2">
    <source>
        <dbReference type="ARBA" id="ARBA00023002"/>
    </source>
</evidence>
<dbReference type="Proteomes" id="UP000093309">
    <property type="component" value="Unassembled WGS sequence"/>
</dbReference>
<dbReference type="InterPro" id="IPR002347">
    <property type="entry name" value="SDR_fam"/>
</dbReference>
<sequence length="295" mass="32102">MKTVIITGANSGLGFECARNILLTGTEYFVVMACRNPDKAQAAKTALMNETGNNNVEVMGLDLSSLQSVRDFAKNFMNSSLPPLYGIVCNAGIAGTHIGQTVDGYELIFGTNHLGHFLLTALLIPNVMDNGRIVIVSSDMHNPPGGISYPGANILADPENGLSNRYPLSKLCNLYFAYELSRKLEHMQKPITVNTFNPGLLTETNLSAGHKDRFTEEFLERVKDLIGSLPVSSEALAGMVTDPHFGTVTATYNDRGTIKPSSELSYHVQNQTDLWTTSVILSGLADEDTFPELKR</sequence>
<dbReference type="InterPro" id="IPR036291">
    <property type="entry name" value="NAD(P)-bd_dom_sf"/>
</dbReference>
<dbReference type="GO" id="GO:0016491">
    <property type="term" value="F:oxidoreductase activity"/>
    <property type="evidence" value="ECO:0007669"/>
    <property type="project" value="UniProtKB-KW"/>
</dbReference>
<dbReference type="Pfam" id="PF00106">
    <property type="entry name" value="adh_short"/>
    <property type="match status" value="1"/>
</dbReference>